<proteinExistence type="predicted"/>
<gene>
    <name evidence="1" type="ORF">T03_5768</name>
</gene>
<dbReference type="Proteomes" id="UP000054653">
    <property type="component" value="Unassembled WGS sequence"/>
</dbReference>
<name>A0A0V1CNV1_TRIBR</name>
<dbReference type="EMBL" id="JYDI01000136">
    <property type="protein sequence ID" value="KRY50985.1"/>
    <property type="molecule type" value="Genomic_DNA"/>
</dbReference>
<keyword evidence="2" id="KW-1185">Reference proteome</keyword>
<evidence type="ECO:0000313" key="1">
    <source>
        <dbReference type="EMBL" id="KRY50985.1"/>
    </source>
</evidence>
<comment type="caution">
    <text evidence="1">The sequence shown here is derived from an EMBL/GenBank/DDBJ whole genome shotgun (WGS) entry which is preliminary data.</text>
</comment>
<sequence length="62" mass="7333">MRLFNSHDNINNRSMSMSTLHVRILHFKSKKGQYCSTVLLINRDRRVIYANVQNVLKLRTIS</sequence>
<protein>
    <submittedName>
        <fullName evidence="1">Uncharacterized protein</fullName>
    </submittedName>
</protein>
<organism evidence="1 2">
    <name type="scientific">Trichinella britovi</name>
    <name type="common">Parasitic roundworm</name>
    <dbReference type="NCBI Taxonomy" id="45882"/>
    <lineage>
        <taxon>Eukaryota</taxon>
        <taxon>Metazoa</taxon>
        <taxon>Ecdysozoa</taxon>
        <taxon>Nematoda</taxon>
        <taxon>Enoplea</taxon>
        <taxon>Dorylaimia</taxon>
        <taxon>Trichinellida</taxon>
        <taxon>Trichinellidae</taxon>
        <taxon>Trichinella</taxon>
    </lineage>
</organism>
<dbReference type="AlphaFoldDB" id="A0A0V1CNV1"/>
<evidence type="ECO:0000313" key="2">
    <source>
        <dbReference type="Proteomes" id="UP000054653"/>
    </source>
</evidence>
<reference evidence="1 2" key="1">
    <citation type="submission" date="2015-01" db="EMBL/GenBank/DDBJ databases">
        <title>Evolution of Trichinella species and genotypes.</title>
        <authorList>
            <person name="Korhonen P.K."/>
            <person name="Edoardo P."/>
            <person name="Giuseppe L.R."/>
            <person name="Gasser R.B."/>
        </authorList>
    </citation>
    <scope>NUCLEOTIDE SEQUENCE [LARGE SCALE GENOMIC DNA]</scope>
    <source>
        <strain evidence="1">ISS120</strain>
    </source>
</reference>
<accession>A0A0V1CNV1</accession>